<dbReference type="GO" id="GO:0005524">
    <property type="term" value="F:ATP binding"/>
    <property type="evidence" value="ECO:0007669"/>
    <property type="project" value="UniProtKB-KW"/>
</dbReference>
<reference evidence="4" key="1">
    <citation type="submission" date="2019-11" db="EMBL/GenBank/DDBJ databases">
        <authorList>
            <person name="Feng L."/>
        </authorList>
    </citation>
    <scope>NUCLEOTIDE SEQUENCE</scope>
    <source>
        <strain evidence="4">AodontolyticusLFYP35</strain>
    </source>
</reference>
<evidence type="ECO:0000256" key="2">
    <source>
        <dbReference type="ARBA" id="ARBA00022840"/>
    </source>
</evidence>
<feature type="domain" description="AMP-dependent synthetase/ligase" evidence="3">
    <location>
        <begin position="28"/>
        <end position="429"/>
    </location>
</feature>
<evidence type="ECO:0000256" key="1">
    <source>
        <dbReference type="ARBA" id="ARBA00022741"/>
    </source>
</evidence>
<dbReference type="Pfam" id="PF00501">
    <property type="entry name" value="AMP-binding"/>
    <property type="match status" value="1"/>
</dbReference>
<evidence type="ECO:0000313" key="4">
    <source>
        <dbReference type="EMBL" id="VYT06003.1"/>
    </source>
</evidence>
<dbReference type="PANTHER" id="PTHR43272:SF33">
    <property type="entry name" value="AMP-BINDING DOMAIN-CONTAINING PROTEIN-RELATED"/>
    <property type="match status" value="1"/>
</dbReference>
<dbReference type="PANTHER" id="PTHR43272">
    <property type="entry name" value="LONG-CHAIN-FATTY-ACID--COA LIGASE"/>
    <property type="match status" value="1"/>
</dbReference>
<dbReference type="InterPro" id="IPR020845">
    <property type="entry name" value="AMP-binding_CS"/>
</dbReference>
<keyword evidence="4" id="KW-0436">Ligase</keyword>
<sequence>MKRMRDGSYTIKPKFKLPSHELLPDLLAARAAAHPDQVAVETRSSVGASRKITASELQRQVEYTACGLVGLGIEAGDSVAILASTSMEWLLLDLSLLSIGAVTVPIYESDSAAQIHHILEDAHVVQVFTATTQQAELVRSVAPAFTRSIDSFDQGALRTIARAAKHVSIDDVTTRRSSLDSSSIATIIYTSGTTGVPKGVVLTHANFLATIAGARQVVGDIVDSSDTRLLLFLPVAHVLARLVMHLVLSGAGVLGFSPNIKNLLPDIQAFKPSILLVVPRVLEKVYNAASAKAGGGIKGKMFAWSAKQARTYALAQERTFGPSLLKKARHGIADALVLKKIRSILGPNLRYIVSGGAPLATDLAQFYSGMGITLLQGYGLSETTGPIAVQHVGKNPVGTVGLPLPGNFIKIAKDGEILVKGVSVMPGYYHLPDQTHQVMPDGQWFHTGDLGSISKSGQLSITGRKKELIVTAGGKNVSPEVLEDSLATHPLIANVIVVGDQRPFIGALFTLDAEMLPDWLRKHGLPRCSPLEAAQLPEVQASLQRAVDRANKAVSRAESIRKFRIIDASFTVENGYVTPSMKLRRGKVLHDFADEVDELYGGPLEAAPAKRRRFFRRAR</sequence>
<proteinExistence type="predicted"/>
<name>A0A6N2TMX0_9ACTO</name>
<keyword evidence="2" id="KW-0067">ATP-binding</keyword>
<gene>
    <name evidence="4" type="ORF">AOLFYP35_01408</name>
</gene>
<dbReference type="Pfam" id="PF23562">
    <property type="entry name" value="AMP-binding_C_3"/>
    <property type="match status" value="1"/>
</dbReference>
<evidence type="ECO:0000259" key="3">
    <source>
        <dbReference type="Pfam" id="PF00501"/>
    </source>
</evidence>
<protein>
    <submittedName>
        <fullName evidence="4">Long-chain-fatty-acid--CoA ligase FadD15</fullName>
        <ecNumber evidence="4">6.2.1.3</ecNumber>
    </submittedName>
</protein>
<accession>A0A6N2TMX0</accession>
<dbReference type="Gene3D" id="3.40.50.12780">
    <property type="entry name" value="N-terminal domain of ligase-like"/>
    <property type="match status" value="1"/>
</dbReference>
<dbReference type="InterPro" id="IPR000873">
    <property type="entry name" value="AMP-dep_synth/lig_dom"/>
</dbReference>
<keyword evidence="1" id="KW-0547">Nucleotide-binding</keyword>
<dbReference type="SUPFAM" id="SSF56801">
    <property type="entry name" value="Acetyl-CoA synthetase-like"/>
    <property type="match status" value="1"/>
</dbReference>
<dbReference type="GO" id="GO:0004467">
    <property type="term" value="F:long-chain fatty acid-CoA ligase activity"/>
    <property type="evidence" value="ECO:0007669"/>
    <property type="project" value="UniProtKB-EC"/>
</dbReference>
<dbReference type="GO" id="GO:0016020">
    <property type="term" value="C:membrane"/>
    <property type="evidence" value="ECO:0007669"/>
    <property type="project" value="TreeGrafter"/>
</dbReference>
<dbReference type="InterPro" id="IPR042099">
    <property type="entry name" value="ANL_N_sf"/>
</dbReference>
<dbReference type="EC" id="6.2.1.3" evidence="4"/>
<dbReference type="CDD" id="cd05907">
    <property type="entry name" value="VL_LC_FACS_like"/>
    <property type="match status" value="1"/>
</dbReference>
<dbReference type="AlphaFoldDB" id="A0A6N2TMX0"/>
<organism evidence="4">
    <name type="scientific">Schaalia odontolytica</name>
    <dbReference type="NCBI Taxonomy" id="1660"/>
    <lineage>
        <taxon>Bacteria</taxon>
        <taxon>Bacillati</taxon>
        <taxon>Actinomycetota</taxon>
        <taxon>Actinomycetes</taxon>
        <taxon>Actinomycetales</taxon>
        <taxon>Actinomycetaceae</taxon>
        <taxon>Schaalia</taxon>
    </lineage>
</organism>
<dbReference type="PROSITE" id="PS00455">
    <property type="entry name" value="AMP_BINDING"/>
    <property type="match status" value="1"/>
</dbReference>
<dbReference type="EMBL" id="CACRSM010000002">
    <property type="protein sequence ID" value="VYT06003.1"/>
    <property type="molecule type" value="Genomic_DNA"/>
</dbReference>